<dbReference type="EMBL" id="LR796645">
    <property type="protein sequence ID" value="CAB4155591.1"/>
    <property type="molecule type" value="Genomic_DNA"/>
</dbReference>
<accession>A0A6J5NDI3</accession>
<protein>
    <submittedName>
        <fullName evidence="1">Uncharacterized protein</fullName>
    </submittedName>
</protein>
<organism evidence="1">
    <name type="scientific">uncultured Caudovirales phage</name>
    <dbReference type="NCBI Taxonomy" id="2100421"/>
    <lineage>
        <taxon>Viruses</taxon>
        <taxon>Duplodnaviria</taxon>
        <taxon>Heunggongvirae</taxon>
        <taxon>Uroviricota</taxon>
        <taxon>Caudoviricetes</taxon>
        <taxon>Peduoviridae</taxon>
        <taxon>Maltschvirus</taxon>
        <taxon>Maltschvirus maltsch</taxon>
    </lineage>
</organism>
<proteinExistence type="predicted"/>
<sequence>MIQHKIAGDNYMNVGERCNADAVSIMGMMDAIRADKSLESGSIHAFICNSDRSLEVLMRGIDMLCVYHTLLYRVFKPIRGGYHNVELHHESCSLLIDGRHNLFLFSNADQFYRSQKSVKFDSYKFHSVVITRRIGKS</sequence>
<gene>
    <name evidence="1" type="ORF">UFOVP671_16</name>
</gene>
<evidence type="ECO:0000313" key="1">
    <source>
        <dbReference type="EMBL" id="CAB4155591.1"/>
    </source>
</evidence>
<reference evidence="1" key="1">
    <citation type="submission" date="2020-04" db="EMBL/GenBank/DDBJ databases">
        <authorList>
            <person name="Chiriac C."/>
            <person name="Salcher M."/>
            <person name="Ghai R."/>
            <person name="Kavagutti S V."/>
        </authorList>
    </citation>
    <scope>NUCLEOTIDE SEQUENCE</scope>
</reference>
<name>A0A6J5NDI3_9CAUD</name>